<sequence length="402" mass="39781">MALRRIALTLLVAGSLAACQSGETPAADTVAATPAPVTESGVAAAPAVSANAPSAPGSPSASGSPTPSPSKATVKTLPKPGNASGTASVPAAAKPVDTSDPDRTIGDGTPASCTSAAVVKAVAAGGVITFDCGPSPVTITMTATAKVRNPVAKVVLDGGGRVTLSGGGKRRILYMNVCDTAQGVSPASGHCHDKVTPRLTVQNMVFAKGNATEPDDEVGGGGAIFVNGGGLRVINSRFTDNRCAGTGPDIGGGAIRVRLQGGNQPVYVVGSTFTGGVCSNGGALSSIHVSWTILNSVFSGNSAVGNGANPARDGTPGGGSGGAIYQDGDTYQLILNGTRVEKNKANEGGGAIFFVSNDRTGTLTIRNSTLRNNVSKLFETDGLPGIFYLGSGDPVTTGSKLS</sequence>
<organism evidence="3 4">
    <name type="scientific">Actinoplanes sichuanensis</name>
    <dbReference type="NCBI Taxonomy" id="512349"/>
    <lineage>
        <taxon>Bacteria</taxon>
        <taxon>Bacillati</taxon>
        <taxon>Actinomycetota</taxon>
        <taxon>Actinomycetes</taxon>
        <taxon>Micromonosporales</taxon>
        <taxon>Micromonosporaceae</taxon>
        <taxon>Actinoplanes</taxon>
    </lineage>
</organism>
<gene>
    <name evidence="3" type="ORF">ACFQ5G_31105</name>
</gene>
<dbReference type="RefSeq" id="WP_317792039.1">
    <property type="nucleotide sequence ID" value="NZ_AP028461.1"/>
</dbReference>
<evidence type="ECO:0000313" key="3">
    <source>
        <dbReference type="EMBL" id="MFD1369810.1"/>
    </source>
</evidence>
<feature type="region of interest" description="Disordered" evidence="1">
    <location>
        <begin position="30"/>
        <end position="109"/>
    </location>
</feature>
<feature type="compositionally biased region" description="Low complexity" evidence="1">
    <location>
        <begin position="30"/>
        <end position="72"/>
    </location>
</feature>
<reference evidence="4" key="1">
    <citation type="journal article" date="2019" name="Int. J. Syst. Evol. Microbiol.">
        <title>The Global Catalogue of Microorganisms (GCM) 10K type strain sequencing project: providing services to taxonomists for standard genome sequencing and annotation.</title>
        <authorList>
            <consortium name="The Broad Institute Genomics Platform"/>
            <consortium name="The Broad Institute Genome Sequencing Center for Infectious Disease"/>
            <person name="Wu L."/>
            <person name="Ma J."/>
        </authorList>
    </citation>
    <scope>NUCLEOTIDE SEQUENCE [LARGE SCALE GENOMIC DNA]</scope>
    <source>
        <strain evidence="4">CCM 7526</strain>
    </source>
</reference>
<dbReference type="Proteomes" id="UP001597183">
    <property type="component" value="Unassembled WGS sequence"/>
</dbReference>
<keyword evidence="2" id="KW-0732">Signal</keyword>
<dbReference type="PROSITE" id="PS51257">
    <property type="entry name" value="PROKAR_LIPOPROTEIN"/>
    <property type="match status" value="1"/>
</dbReference>
<evidence type="ECO:0000256" key="1">
    <source>
        <dbReference type="SAM" id="MobiDB-lite"/>
    </source>
</evidence>
<dbReference type="SUPFAM" id="SSF51126">
    <property type="entry name" value="Pectin lyase-like"/>
    <property type="match status" value="1"/>
</dbReference>
<evidence type="ECO:0000256" key="2">
    <source>
        <dbReference type="SAM" id="SignalP"/>
    </source>
</evidence>
<dbReference type="EMBL" id="JBHTMK010000040">
    <property type="protein sequence ID" value="MFD1369810.1"/>
    <property type="molecule type" value="Genomic_DNA"/>
</dbReference>
<name>A0ABW4AHV0_9ACTN</name>
<feature type="signal peptide" evidence="2">
    <location>
        <begin position="1"/>
        <end position="26"/>
    </location>
</feature>
<evidence type="ECO:0000313" key="4">
    <source>
        <dbReference type="Proteomes" id="UP001597183"/>
    </source>
</evidence>
<proteinExistence type="predicted"/>
<keyword evidence="4" id="KW-1185">Reference proteome</keyword>
<feature type="chain" id="PRO_5046361550" description="Polymorphic outer membrane protein repeat-containing protein" evidence="2">
    <location>
        <begin position="27"/>
        <end position="402"/>
    </location>
</feature>
<comment type="caution">
    <text evidence="3">The sequence shown here is derived from an EMBL/GenBank/DDBJ whole genome shotgun (WGS) entry which is preliminary data.</text>
</comment>
<accession>A0ABW4AHV0</accession>
<protein>
    <recommendedName>
        <fullName evidence="5">Polymorphic outer membrane protein repeat-containing protein</fullName>
    </recommendedName>
</protein>
<dbReference type="InterPro" id="IPR011050">
    <property type="entry name" value="Pectin_lyase_fold/virulence"/>
</dbReference>
<evidence type="ECO:0008006" key="5">
    <source>
        <dbReference type="Google" id="ProtNLM"/>
    </source>
</evidence>